<gene>
    <name evidence="2" type="ORF">CA13_21210</name>
</gene>
<evidence type="ECO:0000256" key="1">
    <source>
        <dbReference type="SAM" id="Phobius"/>
    </source>
</evidence>
<evidence type="ECO:0000313" key="2">
    <source>
        <dbReference type="EMBL" id="TWT80675.1"/>
    </source>
</evidence>
<dbReference type="AlphaFoldDB" id="A0A5C5Z027"/>
<keyword evidence="1" id="KW-0472">Membrane</keyword>
<name>A0A5C5Z027_9BACT</name>
<keyword evidence="1" id="KW-0812">Transmembrane</keyword>
<proteinExistence type="predicted"/>
<accession>A0A5C5Z027</accession>
<sequence>MLVPFFIWVNRAASLLGNLTFVALFLVYQCIKQASPQKAFSQKFLFSIFRVTRRVTGVANNDRT</sequence>
<organism evidence="2 3">
    <name type="scientific">Novipirellula herctigrandis</name>
    <dbReference type="NCBI Taxonomy" id="2527986"/>
    <lineage>
        <taxon>Bacteria</taxon>
        <taxon>Pseudomonadati</taxon>
        <taxon>Planctomycetota</taxon>
        <taxon>Planctomycetia</taxon>
        <taxon>Pirellulales</taxon>
        <taxon>Pirellulaceae</taxon>
        <taxon>Novipirellula</taxon>
    </lineage>
</organism>
<reference evidence="2 3" key="1">
    <citation type="submission" date="2019-02" db="EMBL/GenBank/DDBJ databases">
        <title>Deep-cultivation of Planctomycetes and their phenomic and genomic characterization uncovers novel biology.</title>
        <authorList>
            <person name="Wiegand S."/>
            <person name="Jogler M."/>
            <person name="Boedeker C."/>
            <person name="Pinto D."/>
            <person name="Vollmers J."/>
            <person name="Rivas-Marin E."/>
            <person name="Kohn T."/>
            <person name="Peeters S.H."/>
            <person name="Heuer A."/>
            <person name="Rast P."/>
            <person name="Oberbeckmann S."/>
            <person name="Bunk B."/>
            <person name="Jeske O."/>
            <person name="Meyerdierks A."/>
            <person name="Storesund J.E."/>
            <person name="Kallscheuer N."/>
            <person name="Luecker S."/>
            <person name="Lage O.M."/>
            <person name="Pohl T."/>
            <person name="Merkel B.J."/>
            <person name="Hornburger P."/>
            <person name="Mueller R.-W."/>
            <person name="Bruemmer F."/>
            <person name="Labrenz M."/>
            <person name="Spormann A.M."/>
            <person name="Op Den Camp H."/>
            <person name="Overmann J."/>
            <person name="Amann R."/>
            <person name="Jetten M.S.M."/>
            <person name="Mascher T."/>
            <person name="Medema M.H."/>
            <person name="Devos D.P."/>
            <person name="Kaster A.-K."/>
            <person name="Ovreas L."/>
            <person name="Rohde M."/>
            <person name="Galperin M.Y."/>
            <person name="Jogler C."/>
        </authorList>
    </citation>
    <scope>NUCLEOTIDE SEQUENCE [LARGE SCALE GENOMIC DNA]</scope>
    <source>
        <strain evidence="2 3">CA13</strain>
    </source>
</reference>
<feature type="transmembrane region" description="Helical" evidence="1">
    <location>
        <begin position="12"/>
        <end position="31"/>
    </location>
</feature>
<dbReference type="EMBL" id="SJPJ01000001">
    <property type="protein sequence ID" value="TWT80675.1"/>
    <property type="molecule type" value="Genomic_DNA"/>
</dbReference>
<protein>
    <submittedName>
        <fullName evidence="2">Uncharacterized protein</fullName>
    </submittedName>
</protein>
<evidence type="ECO:0000313" key="3">
    <source>
        <dbReference type="Proteomes" id="UP000315010"/>
    </source>
</evidence>
<keyword evidence="3" id="KW-1185">Reference proteome</keyword>
<comment type="caution">
    <text evidence="2">The sequence shown here is derived from an EMBL/GenBank/DDBJ whole genome shotgun (WGS) entry which is preliminary data.</text>
</comment>
<keyword evidence="1" id="KW-1133">Transmembrane helix</keyword>
<dbReference type="Proteomes" id="UP000315010">
    <property type="component" value="Unassembled WGS sequence"/>
</dbReference>